<accession>A0A9X4M828</accession>
<keyword evidence="4 7" id="KW-0238">DNA-binding</keyword>
<dbReference type="GO" id="GO:0032993">
    <property type="term" value="C:protein-DNA complex"/>
    <property type="evidence" value="ECO:0007669"/>
    <property type="project" value="TreeGrafter"/>
</dbReference>
<name>A0A9X4M828_9ACTN</name>
<keyword evidence="1 6" id="KW-0597">Phosphoprotein</keyword>
<evidence type="ECO:0000256" key="4">
    <source>
        <dbReference type="ARBA" id="ARBA00023125"/>
    </source>
</evidence>
<dbReference type="GO" id="GO:0000156">
    <property type="term" value="F:phosphorelay response regulator activity"/>
    <property type="evidence" value="ECO:0007669"/>
    <property type="project" value="TreeGrafter"/>
</dbReference>
<dbReference type="InterPro" id="IPR016032">
    <property type="entry name" value="Sig_transdc_resp-reg_C-effctor"/>
</dbReference>
<dbReference type="EMBL" id="JANRHA010000021">
    <property type="protein sequence ID" value="MDG3017028.1"/>
    <property type="molecule type" value="Genomic_DNA"/>
</dbReference>
<evidence type="ECO:0000256" key="3">
    <source>
        <dbReference type="ARBA" id="ARBA00023015"/>
    </source>
</evidence>
<dbReference type="RefSeq" id="WP_277835931.1">
    <property type="nucleotide sequence ID" value="NZ_JAAIVF010000015.1"/>
</dbReference>
<evidence type="ECO:0000259" key="9">
    <source>
        <dbReference type="PROSITE" id="PS51755"/>
    </source>
</evidence>
<dbReference type="Gene3D" id="6.10.250.690">
    <property type="match status" value="1"/>
</dbReference>
<feature type="domain" description="OmpR/PhoB-type" evidence="9">
    <location>
        <begin position="136"/>
        <end position="235"/>
    </location>
</feature>
<dbReference type="PROSITE" id="PS51755">
    <property type="entry name" value="OMPR_PHOB"/>
    <property type="match status" value="1"/>
</dbReference>
<evidence type="ECO:0000259" key="8">
    <source>
        <dbReference type="PROSITE" id="PS50110"/>
    </source>
</evidence>
<dbReference type="SMART" id="SM00448">
    <property type="entry name" value="REC"/>
    <property type="match status" value="1"/>
</dbReference>
<dbReference type="Pfam" id="PF00072">
    <property type="entry name" value="Response_reg"/>
    <property type="match status" value="1"/>
</dbReference>
<evidence type="ECO:0000256" key="6">
    <source>
        <dbReference type="PROSITE-ProRule" id="PRU00169"/>
    </source>
</evidence>
<comment type="caution">
    <text evidence="10">The sequence shown here is derived from an EMBL/GenBank/DDBJ whole genome shotgun (WGS) entry which is preliminary data.</text>
</comment>
<dbReference type="GO" id="GO:0006355">
    <property type="term" value="P:regulation of DNA-templated transcription"/>
    <property type="evidence" value="ECO:0007669"/>
    <property type="project" value="InterPro"/>
</dbReference>
<keyword evidence="11" id="KW-1185">Reference proteome</keyword>
<sequence length="237" mass="26484">METMTQQPRRALVVDDESALVDLVRGYLQHDGFEVRTAQDGPAALEAAREFDPEVVVLDLGLPLLDGVEVCRELRRFSDCYVIMLTARSDEVDKLVGLSVGADDYLTKPFSPRELVARVKVMLRRPRRLPAPNTTATVARFGPLEVDLDGREARLGGRTRDLTVTEFNLLATLARQPHVAFTRRQLIDAVWGDDWVGDDRLVDVHIGHLRRKLGDDAAAPRFVRTIRGVGYRMGGGR</sequence>
<evidence type="ECO:0000256" key="1">
    <source>
        <dbReference type="ARBA" id="ARBA00022553"/>
    </source>
</evidence>
<feature type="domain" description="Response regulatory" evidence="8">
    <location>
        <begin position="10"/>
        <end position="123"/>
    </location>
</feature>
<dbReference type="Gene3D" id="1.10.10.10">
    <property type="entry name" value="Winged helix-like DNA-binding domain superfamily/Winged helix DNA-binding domain"/>
    <property type="match status" value="1"/>
</dbReference>
<keyword evidence="2" id="KW-0902">Two-component regulatory system</keyword>
<dbReference type="PANTHER" id="PTHR48111">
    <property type="entry name" value="REGULATOR OF RPOS"/>
    <property type="match status" value="1"/>
</dbReference>
<dbReference type="Gene3D" id="3.40.50.2300">
    <property type="match status" value="1"/>
</dbReference>
<dbReference type="InterPro" id="IPR001789">
    <property type="entry name" value="Sig_transdc_resp-reg_receiver"/>
</dbReference>
<dbReference type="PROSITE" id="PS50110">
    <property type="entry name" value="RESPONSE_REGULATORY"/>
    <property type="match status" value="1"/>
</dbReference>
<feature type="DNA-binding region" description="OmpR/PhoB-type" evidence="7">
    <location>
        <begin position="136"/>
        <end position="235"/>
    </location>
</feature>
<dbReference type="InterPro" id="IPR011006">
    <property type="entry name" value="CheY-like_superfamily"/>
</dbReference>
<dbReference type="CDD" id="cd00383">
    <property type="entry name" value="trans_reg_C"/>
    <property type="match status" value="1"/>
</dbReference>
<dbReference type="SUPFAM" id="SSF52172">
    <property type="entry name" value="CheY-like"/>
    <property type="match status" value="1"/>
</dbReference>
<dbReference type="FunFam" id="3.40.50.2300:FF:000001">
    <property type="entry name" value="DNA-binding response regulator PhoB"/>
    <property type="match status" value="1"/>
</dbReference>
<evidence type="ECO:0000256" key="7">
    <source>
        <dbReference type="PROSITE-ProRule" id="PRU01091"/>
    </source>
</evidence>
<dbReference type="GO" id="GO:0005829">
    <property type="term" value="C:cytosol"/>
    <property type="evidence" value="ECO:0007669"/>
    <property type="project" value="TreeGrafter"/>
</dbReference>
<dbReference type="PANTHER" id="PTHR48111:SF4">
    <property type="entry name" value="DNA-BINDING DUAL TRANSCRIPTIONAL REGULATOR OMPR"/>
    <property type="match status" value="1"/>
</dbReference>
<keyword evidence="3" id="KW-0805">Transcription regulation</keyword>
<dbReference type="SUPFAM" id="SSF46894">
    <property type="entry name" value="C-terminal effector domain of the bipartite response regulators"/>
    <property type="match status" value="1"/>
</dbReference>
<evidence type="ECO:0000256" key="2">
    <source>
        <dbReference type="ARBA" id="ARBA00023012"/>
    </source>
</evidence>
<gene>
    <name evidence="10" type="ORF">NVS88_20955</name>
</gene>
<dbReference type="InterPro" id="IPR039420">
    <property type="entry name" value="WalR-like"/>
</dbReference>
<dbReference type="Proteomes" id="UP001152755">
    <property type="component" value="Unassembled WGS sequence"/>
</dbReference>
<evidence type="ECO:0000256" key="5">
    <source>
        <dbReference type="ARBA" id="ARBA00023163"/>
    </source>
</evidence>
<dbReference type="AlphaFoldDB" id="A0A9X4M828"/>
<dbReference type="FunFam" id="1.10.10.10:FF:000018">
    <property type="entry name" value="DNA-binding response regulator ResD"/>
    <property type="match status" value="1"/>
</dbReference>
<proteinExistence type="predicted"/>
<dbReference type="GO" id="GO:0000976">
    <property type="term" value="F:transcription cis-regulatory region binding"/>
    <property type="evidence" value="ECO:0007669"/>
    <property type="project" value="TreeGrafter"/>
</dbReference>
<dbReference type="SMART" id="SM00862">
    <property type="entry name" value="Trans_reg_C"/>
    <property type="match status" value="1"/>
</dbReference>
<evidence type="ECO:0000313" key="11">
    <source>
        <dbReference type="Proteomes" id="UP001152755"/>
    </source>
</evidence>
<dbReference type="Pfam" id="PF00486">
    <property type="entry name" value="Trans_reg_C"/>
    <property type="match status" value="1"/>
</dbReference>
<protein>
    <submittedName>
        <fullName evidence="10">Response regulator transcription factor</fullName>
    </submittedName>
</protein>
<evidence type="ECO:0000313" key="10">
    <source>
        <dbReference type="EMBL" id="MDG3017028.1"/>
    </source>
</evidence>
<organism evidence="10 11">
    <name type="scientific">Speluncibacter jeojiensis</name>
    <dbReference type="NCBI Taxonomy" id="2710754"/>
    <lineage>
        <taxon>Bacteria</taxon>
        <taxon>Bacillati</taxon>
        <taxon>Actinomycetota</taxon>
        <taxon>Actinomycetes</taxon>
        <taxon>Mycobacteriales</taxon>
        <taxon>Speluncibacteraceae</taxon>
        <taxon>Speluncibacter</taxon>
    </lineage>
</organism>
<reference evidence="10" key="1">
    <citation type="submission" date="2022-08" db="EMBL/GenBank/DDBJ databases">
        <title>Genome analysis of Corynebacteriales strain.</title>
        <authorList>
            <person name="Lee S.D."/>
        </authorList>
    </citation>
    <scope>NUCLEOTIDE SEQUENCE</scope>
    <source>
        <strain evidence="10">D3-21</strain>
    </source>
</reference>
<dbReference type="InterPro" id="IPR001867">
    <property type="entry name" value="OmpR/PhoB-type_DNA-bd"/>
</dbReference>
<feature type="modified residue" description="4-aspartylphosphate" evidence="6">
    <location>
        <position position="59"/>
    </location>
</feature>
<dbReference type="InterPro" id="IPR036388">
    <property type="entry name" value="WH-like_DNA-bd_sf"/>
</dbReference>
<keyword evidence="5" id="KW-0804">Transcription</keyword>